<proteinExistence type="inferred from homology"/>
<dbReference type="CDD" id="cd13134">
    <property type="entry name" value="MATE_like_8"/>
    <property type="match status" value="1"/>
</dbReference>
<feature type="transmembrane region" description="Helical" evidence="13">
    <location>
        <begin position="62"/>
        <end position="83"/>
    </location>
</feature>
<feature type="transmembrane region" description="Helical" evidence="13">
    <location>
        <begin position="249"/>
        <end position="269"/>
    </location>
</feature>
<feature type="transmembrane region" description="Helical" evidence="13">
    <location>
        <begin position="169"/>
        <end position="187"/>
    </location>
</feature>
<feature type="transmembrane region" description="Helical" evidence="13">
    <location>
        <begin position="395"/>
        <end position="417"/>
    </location>
</feature>
<feature type="transmembrane region" description="Helical" evidence="13">
    <location>
        <begin position="423"/>
        <end position="444"/>
    </location>
</feature>
<evidence type="ECO:0000256" key="10">
    <source>
        <dbReference type="ARBA" id="ARBA00023065"/>
    </source>
</evidence>
<evidence type="ECO:0000256" key="11">
    <source>
        <dbReference type="ARBA" id="ARBA00023136"/>
    </source>
</evidence>
<evidence type="ECO:0000256" key="13">
    <source>
        <dbReference type="SAM" id="Phobius"/>
    </source>
</evidence>
<dbReference type="Proteomes" id="UP000440004">
    <property type="component" value="Unassembled WGS sequence"/>
</dbReference>
<dbReference type="InterPro" id="IPR048279">
    <property type="entry name" value="MdtK-like"/>
</dbReference>
<evidence type="ECO:0000313" key="15">
    <source>
        <dbReference type="Proteomes" id="UP000440004"/>
    </source>
</evidence>
<protein>
    <recommendedName>
        <fullName evidence="4">Probable multidrug resistance protein NorM</fullName>
    </recommendedName>
    <alternativeName>
        <fullName evidence="12">Multidrug-efflux transporter</fullName>
    </alternativeName>
</protein>
<dbReference type="EMBL" id="WHNX01000001">
    <property type="protein sequence ID" value="MPW24312.1"/>
    <property type="molecule type" value="Genomic_DNA"/>
</dbReference>
<keyword evidence="8 13" id="KW-0812">Transmembrane</keyword>
<dbReference type="InterPro" id="IPR002528">
    <property type="entry name" value="MATE_fam"/>
</dbReference>
<keyword evidence="7" id="KW-1003">Cell membrane</keyword>
<feature type="transmembrane region" description="Helical" evidence="13">
    <location>
        <begin position="20"/>
        <end position="39"/>
    </location>
</feature>
<evidence type="ECO:0000256" key="9">
    <source>
        <dbReference type="ARBA" id="ARBA00022989"/>
    </source>
</evidence>
<dbReference type="GO" id="GO:0006811">
    <property type="term" value="P:monoatomic ion transport"/>
    <property type="evidence" value="ECO:0007669"/>
    <property type="project" value="UniProtKB-KW"/>
</dbReference>
<evidence type="ECO:0000256" key="4">
    <source>
        <dbReference type="ARBA" id="ARBA00020268"/>
    </source>
</evidence>
<feature type="transmembrane region" description="Helical" evidence="13">
    <location>
        <begin position="328"/>
        <end position="351"/>
    </location>
</feature>
<keyword evidence="6" id="KW-0050">Antiport</keyword>
<keyword evidence="15" id="KW-1185">Reference proteome</keyword>
<evidence type="ECO:0000256" key="12">
    <source>
        <dbReference type="ARBA" id="ARBA00031636"/>
    </source>
</evidence>
<keyword evidence="10" id="KW-0406">Ion transport</keyword>
<comment type="caution">
    <text evidence="14">The sequence shown here is derived from an EMBL/GenBank/DDBJ whole genome shotgun (WGS) entry which is preliminary data.</text>
</comment>
<sequence length="454" mass="49707">MNSVFNLFKVKDKKFYKAMLVIALPVMIQSFTTSLLNMIDTVMVGKLGETEIAAVGIANQYFFFYNMMLLGICGGCSVFISQYWGKRDAVNIKRVLGIGIISVVLLSMIFLLAGLVNPKGIIFIFNNDPMVIMGGASYLKIVIFSYLFTGITFLYSFSLRSIGKATQPLIINLIALIINVILNYILIFGKMGAPQMGVAGAALATLIARIIETIILLLSIYIKNGILAASIRELTDITSDYIKKAYRTILPVVLNDMCWGLASLVYIAVYGRMGTQAVAAIQICNTVNNLFMVVAFGLSSAASVMIGNSIGQENENQTKEYAKNFIGVSLLVSIFLGVILAVASPYILGFFNISDHVKNSAQSILYIISVVFFIRLLGIMLIVGILRGGGDAKAALIIEGFTMWFIGVPLIMIGAFVLKLPIYIVYSLAMVEELFKCIISLFRLKSGNWINDLT</sequence>
<dbReference type="PIRSF" id="PIRSF006603">
    <property type="entry name" value="DinF"/>
    <property type="match status" value="1"/>
</dbReference>
<evidence type="ECO:0000256" key="3">
    <source>
        <dbReference type="ARBA" id="ARBA00010199"/>
    </source>
</evidence>
<dbReference type="InterPro" id="IPR050222">
    <property type="entry name" value="MATE_MdtK"/>
</dbReference>
<reference evidence="14 15" key="1">
    <citation type="submission" date="2019-10" db="EMBL/GenBank/DDBJ databases">
        <title>Alkalibaculum tamaniensis sp.nov., a new alkaliphilic acetogen, isolated on methoxylated aromatics from a mud volcano.</title>
        <authorList>
            <person name="Khomyakova M.A."/>
            <person name="Merkel A.Y."/>
            <person name="Bonch-Osmolovskaya E.A."/>
            <person name="Slobodkin A.I."/>
        </authorList>
    </citation>
    <scope>NUCLEOTIDE SEQUENCE [LARGE SCALE GENOMIC DNA]</scope>
    <source>
        <strain evidence="14 15">M08DMB</strain>
    </source>
</reference>
<keyword evidence="11 13" id="KW-0472">Membrane</keyword>
<dbReference type="PANTHER" id="PTHR43298">
    <property type="entry name" value="MULTIDRUG RESISTANCE PROTEIN NORM-RELATED"/>
    <property type="match status" value="1"/>
</dbReference>
<keyword evidence="9 13" id="KW-1133">Transmembrane helix</keyword>
<feature type="transmembrane region" description="Helical" evidence="13">
    <location>
        <begin position="363"/>
        <end position="383"/>
    </location>
</feature>
<organism evidence="14 15">
    <name type="scientific">Alkalibaculum sporogenes</name>
    <dbReference type="NCBI Taxonomy" id="2655001"/>
    <lineage>
        <taxon>Bacteria</taxon>
        <taxon>Bacillati</taxon>
        <taxon>Bacillota</taxon>
        <taxon>Clostridia</taxon>
        <taxon>Eubacteriales</taxon>
        <taxon>Eubacteriaceae</taxon>
        <taxon>Alkalibaculum</taxon>
    </lineage>
</organism>
<dbReference type="GO" id="GO:0015297">
    <property type="term" value="F:antiporter activity"/>
    <property type="evidence" value="ECO:0007669"/>
    <property type="project" value="UniProtKB-KW"/>
</dbReference>
<feature type="transmembrane region" description="Helical" evidence="13">
    <location>
        <begin position="95"/>
        <end position="116"/>
    </location>
</feature>
<evidence type="ECO:0000256" key="2">
    <source>
        <dbReference type="ARBA" id="ARBA00004651"/>
    </source>
</evidence>
<evidence type="ECO:0000256" key="1">
    <source>
        <dbReference type="ARBA" id="ARBA00003408"/>
    </source>
</evidence>
<feature type="transmembrane region" description="Helical" evidence="13">
    <location>
        <begin position="289"/>
        <end position="307"/>
    </location>
</feature>
<dbReference type="Pfam" id="PF01554">
    <property type="entry name" value="MatE"/>
    <property type="match status" value="2"/>
</dbReference>
<evidence type="ECO:0000256" key="6">
    <source>
        <dbReference type="ARBA" id="ARBA00022449"/>
    </source>
</evidence>
<dbReference type="GO" id="GO:0042910">
    <property type="term" value="F:xenobiotic transmembrane transporter activity"/>
    <property type="evidence" value="ECO:0007669"/>
    <property type="project" value="InterPro"/>
</dbReference>
<dbReference type="PANTHER" id="PTHR43298:SF2">
    <property type="entry name" value="FMN_FAD EXPORTER YEEO-RELATED"/>
    <property type="match status" value="1"/>
</dbReference>
<accession>A0A6A7K4D1</accession>
<comment type="subcellular location">
    <subcellularLocation>
        <location evidence="2">Cell membrane</location>
        <topology evidence="2">Multi-pass membrane protein</topology>
    </subcellularLocation>
</comment>
<feature type="transmembrane region" description="Helical" evidence="13">
    <location>
        <begin position="199"/>
        <end position="222"/>
    </location>
</feature>
<dbReference type="RefSeq" id="WP_152800674.1">
    <property type="nucleotide sequence ID" value="NZ_WHNX01000001.1"/>
</dbReference>
<comment type="function">
    <text evidence="1">Multidrug efflux pump.</text>
</comment>
<comment type="similarity">
    <text evidence="3">Belongs to the multi antimicrobial extrusion (MATE) (TC 2.A.66.1) family.</text>
</comment>
<keyword evidence="5" id="KW-0813">Transport</keyword>
<dbReference type="AlphaFoldDB" id="A0A6A7K4D1"/>
<dbReference type="NCBIfam" id="TIGR00797">
    <property type="entry name" value="matE"/>
    <property type="match status" value="1"/>
</dbReference>
<evidence type="ECO:0000256" key="5">
    <source>
        <dbReference type="ARBA" id="ARBA00022448"/>
    </source>
</evidence>
<evidence type="ECO:0000256" key="8">
    <source>
        <dbReference type="ARBA" id="ARBA00022692"/>
    </source>
</evidence>
<evidence type="ECO:0000313" key="14">
    <source>
        <dbReference type="EMBL" id="MPW24312.1"/>
    </source>
</evidence>
<gene>
    <name evidence="14" type="ORF">GC105_00700</name>
</gene>
<dbReference type="GO" id="GO:0005886">
    <property type="term" value="C:plasma membrane"/>
    <property type="evidence" value="ECO:0007669"/>
    <property type="project" value="UniProtKB-SubCell"/>
</dbReference>
<evidence type="ECO:0000256" key="7">
    <source>
        <dbReference type="ARBA" id="ARBA00022475"/>
    </source>
</evidence>
<feature type="transmembrane region" description="Helical" evidence="13">
    <location>
        <begin position="136"/>
        <end position="157"/>
    </location>
</feature>
<name>A0A6A7K4D1_9FIRM</name>